<organism evidence="3 4">
    <name type="scientific">Candidatus Halobonum tyrrellensis G22</name>
    <dbReference type="NCBI Taxonomy" id="1324957"/>
    <lineage>
        <taxon>Archaea</taxon>
        <taxon>Methanobacteriati</taxon>
        <taxon>Methanobacteriota</taxon>
        <taxon>Stenosarchaea group</taxon>
        <taxon>Halobacteria</taxon>
        <taxon>Halobacteriales</taxon>
        <taxon>Haloferacaceae</taxon>
        <taxon>Candidatus Halobonum</taxon>
    </lineage>
</organism>
<dbReference type="Proteomes" id="UP000017840">
    <property type="component" value="Unassembled WGS sequence"/>
</dbReference>
<gene>
    <name evidence="3" type="ORF">K933_12458</name>
</gene>
<dbReference type="EMBL" id="ASGZ01000046">
    <property type="protein sequence ID" value="ESP87757.1"/>
    <property type="molecule type" value="Genomic_DNA"/>
</dbReference>
<feature type="region of interest" description="Disordered" evidence="1">
    <location>
        <begin position="1"/>
        <end position="21"/>
    </location>
</feature>
<comment type="caution">
    <text evidence="3">The sequence shown here is derived from an EMBL/GenBank/DDBJ whole genome shotgun (WGS) entry which is preliminary data.</text>
</comment>
<evidence type="ECO:0000256" key="1">
    <source>
        <dbReference type="SAM" id="MobiDB-lite"/>
    </source>
</evidence>
<feature type="compositionally biased region" description="Acidic residues" evidence="1">
    <location>
        <begin position="9"/>
        <end position="21"/>
    </location>
</feature>
<name>V4IX55_9EURY</name>
<feature type="non-terminal residue" evidence="3">
    <location>
        <position position="104"/>
    </location>
</feature>
<keyword evidence="4" id="KW-1185">Reference proteome</keyword>
<reference evidence="3 4" key="1">
    <citation type="journal article" date="2013" name="Genome Announc.">
        <title>Draft Genome Sequence of 'Candidatus Halobonum tyrrellensis' Strain G22, Isolated from the Hypersaline Waters of Lake Tyrrell, Australia.</title>
        <authorList>
            <person name="Ugalde J.A."/>
            <person name="Narasingarao P."/>
            <person name="Kuo S."/>
            <person name="Podell S."/>
            <person name="Allen E.E."/>
        </authorList>
    </citation>
    <scope>NUCLEOTIDE SEQUENCE [LARGE SCALE GENOMIC DNA]</scope>
    <source>
        <strain evidence="3 4">G22</strain>
    </source>
</reference>
<keyword evidence="2" id="KW-1133">Transmembrane helix</keyword>
<sequence>MENNVVEATDSDGADDADDLGTLDAGREAVRQYRQYITRVLASRLAAPITAGSLLFAQVAAAQSSGGGDVAGWCGVPGGPVVLPLVVLLAQGILFLVGGFKGVS</sequence>
<evidence type="ECO:0000313" key="4">
    <source>
        <dbReference type="Proteomes" id="UP000017840"/>
    </source>
</evidence>
<evidence type="ECO:0000313" key="3">
    <source>
        <dbReference type="EMBL" id="ESP87757.1"/>
    </source>
</evidence>
<feature type="transmembrane region" description="Helical" evidence="2">
    <location>
        <begin position="81"/>
        <end position="100"/>
    </location>
</feature>
<evidence type="ECO:0000256" key="2">
    <source>
        <dbReference type="SAM" id="Phobius"/>
    </source>
</evidence>
<dbReference type="AlphaFoldDB" id="V4IX55"/>
<proteinExistence type="predicted"/>
<protein>
    <submittedName>
        <fullName evidence="3">Uncharacterized protein</fullName>
    </submittedName>
</protein>
<feature type="transmembrane region" description="Helical" evidence="2">
    <location>
        <begin position="41"/>
        <end position="61"/>
    </location>
</feature>
<accession>V4IX55</accession>
<keyword evidence="2" id="KW-0812">Transmembrane</keyword>
<keyword evidence="2" id="KW-0472">Membrane</keyword>